<keyword evidence="1" id="KW-0732">Signal</keyword>
<accession>F4QSG6</accession>
<protein>
    <recommendedName>
        <fullName evidence="4">Lipoprotein</fullName>
    </recommendedName>
</protein>
<organism evidence="2 3">
    <name type="scientific">Asticcacaulis biprosthecium C19</name>
    <dbReference type="NCBI Taxonomy" id="715226"/>
    <lineage>
        <taxon>Bacteria</taxon>
        <taxon>Pseudomonadati</taxon>
        <taxon>Pseudomonadota</taxon>
        <taxon>Alphaproteobacteria</taxon>
        <taxon>Caulobacterales</taxon>
        <taxon>Caulobacteraceae</taxon>
        <taxon>Asticcacaulis</taxon>
    </lineage>
</organism>
<dbReference type="HOGENOM" id="CLU_755815_0_0_5"/>
<evidence type="ECO:0000313" key="2">
    <source>
        <dbReference type="EMBL" id="EGF89686.1"/>
    </source>
</evidence>
<gene>
    <name evidence="2" type="ORF">ABI_41090</name>
</gene>
<feature type="chain" id="PRO_5003320407" description="Lipoprotein" evidence="1">
    <location>
        <begin position="29"/>
        <end position="434"/>
    </location>
</feature>
<dbReference type="OrthoDB" id="7626611at2"/>
<keyword evidence="3" id="KW-1185">Reference proteome</keyword>
<sequence>MKMAVAKGSGAKGSGLSLVALSFALVLAGCATDAPPPPPPPPPPAPAGPPVALASNVSDAAAVYVDYITTARGMKANFADARVVQAKLQDGAAYQPDQLARGVVAYAAIVAMQEPSFRASMRAYASDETARAELVRRLTSDYNYAASLPSADIAARRVILALSSDGQSVYNSGAGVKRAAYDVQRQKWSKEKVADRDGRLAQAKQSSVTLRSVQSDESARLLAAALSGTGLTTQATTGQSTGGYVIQGDGVTFTPETETAATTTDDQSAVTAPAVTKLASAPAASDAAVPASTFASTTNVFDRPDLFNQPYTSAVNRALTIAALAIMGEAGEGRADYLHSLLEEVEGERCFDMSKLNLYQCLAVSTPHFEDVFCLGQHVLMDTGQCLGKMSSNALSFEPVKVAASYANAEPYIKPAPVKTTSKKKATGKRKKRR</sequence>
<dbReference type="PROSITE" id="PS51257">
    <property type="entry name" value="PROKAR_LIPOPROTEIN"/>
    <property type="match status" value="1"/>
</dbReference>
<name>F4QSG6_9CAUL</name>
<dbReference type="STRING" id="715226.ABI_41090"/>
<evidence type="ECO:0008006" key="4">
    <source>
        <dbReference type="Google" id="ProtNLM"/>
    </source>
</evidence>
<dbReference type="AlphaFoldDB" id="F4QSG6"/>
<reference evidence="3" key="1">
    <citation type="submission" date="2011-03" db="EMBL/GenBank/DDBJ databases">
        <title>Draft genome sequence of Brevundimonas diminuta.</title>
        <authorList>
            <person name="Brown P.J.B."/>
            <person name="Buechlein A."/>
            <person name="Hemmerich C."/>
            <person name="Brun Y.V."/>
        </authorList>
    </citation>
    <scope>NUCLEOTIDE SEQUENCE [LARGE SCALE GENOMIC DNA]</scope>
    <source>
        <strain evidence="3">C19</strain>
    </source>
</reference>
<evidence type="ECO:0000256" key="1">
    <source>
        <dbReference type="SAM" id="SignalP"/>
    </source>
</evidence>
<dbReference type="Proteomes" id="UP000006512">
    <property type="component" value="Unassembled WGS sequence"/>
</dbReference>
<proteinExistence type="predicted"/>
<evidence type="ECO:0000313" key="3">
    <source>
        <dbReference type="Proteomes" id="UP000006512"/>
    </source>
</evidence>
<dbReference type="EMBL" id="GL883080">
    <property type="protein sequence ID" value="EGF89686.1"/>
    <property type="molecule type" value="Genomic_DNA"/>
</dbReference>
<dbReference type="eggNOG" id="ENOG502ZBMK">
    <property type="taxonomic scope" value="Bacteria"/>
</dbReference>
<feature type="signal peptide" evidence="1">
    <location>
        <begin position="1"/>
        <end position="28"/>
    </location>
</feature>
<dbReference type="RefSeq" id="WP_006274881.1">
    <property type="nucleotide sequence ID" value="NZ_GL883080.1"/>
</dbReference>